<protein>
    <submittedName>
        <fullName evidence="2">WGS project CBMI000000000 data, contig CS3069_c003756</fullName>
    </submittedName>
</protein>
<sequence length="121" mass="13508">MRLSTVLALALPTALAWDQKCDLRPVNGGDPPGQNLDRWTITGKDIGEEVAGDAFCNGIYDNLNCWTRDWECKRDVQTPSSRDGIRQVESQHQVLETKAIIGGEDHRGLARSYPVLWTTVK</sequence>
<proteinExistence type="predicted"/>
<accession>A0A090MK22</accession>
<keyword evidence="1" id="KW-0732">Signal</keyword>
<dbReference type="EMBL" id="CBMI010003754">
    <property type="protein sequence ID" value="CEG05367.1"/>
    <property type="molecule type" value="Genomic_DNA"/>
</dbReference>
<dbReference type="AlphaFoldDB" id="A0A090MK22"/>
<feature type="chain" id="PRO_5001859674" evidence="1">
    <location>
        <begin position="17"/>
        <end position="121"/>
    </location>
</feature>
<organism evidence="2">
    <name type="scientific">Fusarium clavum</name>
    <dbReference type="NCBI Taxonomy" id="2594811"/>
    <lineage>
        <taxon>Eukaryota</taxon>
        <taxon>Fungi</taxon>
        <taxon>Dikarya</taxon>
        <taxon>Ascomycota</taxon>
        <taxon>Pezizomycotina</taxon>
        <taxon>Sordariomycetes</taxon>
        <taxon>Hypocreomycetidae</taxon>
        <taxon>Hypocreales</taxon>
        <taxon>Nectriaceae</taxon>
        <taxon>Fusarium</taxon>
        <taxon>Fusarium incarnatum-equiseti species complex</taxon>
    </lineage>
</organism>
<evidence type="ECO:0000256" key="1">
    <source>
        <dbReference type="SAM" id="SignalP"/>
    </source>
</evidence>
<evidence type="ECO:0000313" key="2">
    <source>
        <dbReference type="EMBL" id="CEG05367.1"/>
    </source>
</evidence>
<feature type="signal peptide" evidence="1">
    <location>
        <begin position="1"/>
        <end position="16"/>
    </location>
</feature>
<gene>
    <name evidence="2" type="ORF">BN850_0109920</name>
</gene>
<name>A0A090MK22_9HYPO</name>
<comment type="caution">
    <text evidence="2">The sequence shown here is derived from an EMBL/GenBank/DDBJ whole genome shotgun (WGS) entry which is preliminary data.</text>
</comment>
<reference evidence="2" key="1">
    <citation type="submission" date="2013-05" db="EMBL/GenBank/DDBJ databases">
        <title>Draft genome sequences of six wheat associated Fusarium spp. isolates.</title>
        <authorList>
            <person name="Moolhuijzen P.M."/>
            <person name="Manners J.M."/>
            <person name="Wilcox S."/>
            <person name="Bellgard M.I."/>
            <person name="Gardiner D.M."/>
        </authorList>
    </citation>
    <scope>NUCLEOTIDE SEQUENCE</scope>
    <source>
        <strain evidence="2">CS3069</strain>
    </source>
</reference>